<dbReference type="SUPFAM" id="SSF56349">
    <property type="entry name" value="DNA breaking-rejoining enzymes"/>
    <property type="match status" value="1"/>
</dbReference>
<evidence type="ECO:0000313" key="3">
    <source>
        <dbReference type="EMBL" id="AJI10926.1"/>
    </source>
</evidence>
<proteinExistence type="predicted"/>
<dbReference type="Proteomes" id="UP000031861">
    <property type="component" value="Chromosome"/>
</dbReference>
<accession>A0AAN0SVY2</accession>
<dbReference type="InterPro" id="IPR013762">
    <property type="entry name" value="Integrase-like_cat_sf"/>
</dbReference>
<dbReference type="RefSeq" id="WP_000739305.1">
    <property type="nucleotide sequence ID" value="NZ_CP009641.1"/>
</dbReference>
<sequence length="708" mass="83740">MKKNIENYLIPQSEYWDLITSTLISYEVKEISSDGTLRRKLVKDNYFSINDIWNVNEIGQIPNFEERFKKYTGTRKVLKLATKCITISQELKFVFYCYLFNDELSFNTVFCTYNVHLKNLIQFLNEKHNQLHSLLDLNIDKAEKEWVLWLNNKGLKTTSSKKNRDYKTKTQQATFLRRMYEKLYYLTDTREEWEKDKWDARVLNKKYGILYNTSDSHYYIDFTTIHNDVFKQHFKKYIKTRLLGGKKFSVGTAMNYLRFVSRFLNFISQLEPNWSNLNMLTRKHIENYLEYLHYYAKNNLKYKKTNPKQHINDSLKCVYTFLRDIQRFEYSIAPKKSTSRLLYSEDYPKLDKKSDDDIDYIPDYVLEQLFTHINDLHPDVQPIVWIAYKTGLRISDTLGLTQDSLIKLNGKYWIQTDVEKTYVKDHKVPIDEQLANIVAILIRNSKERSNDDNNPNKYIFVRYSGTRKGRPFIRYWVQTKLNELSVKKNITDETGDIFHFKNHAFRHTYAVKMLNGGADILTVQELLAHASPEMTMRYARLLDDTKRKAFEEVIKKGVFSFDLNGEIHQVSEAQDIPEGIMDMIWKDEKLNALDNPYGTCRARVNGNCPLAVEPPCLTANDGKPCFDLSVGMTSFDVKKYELHIESTIKIIEVSKEYGRQDMVEANEKNLNRYKNIYETIKNGNVIFGRFERIKRQLEDKKRKGVNRG</sequence>
<dbReference type="InterPro" id="IPR002104">
    <property type="entry name" value="Integrase_catalytic"/>
</dbReference>
<dbReference type="GeneID" id="69533524"/>
<feature type="domain" description="Tyr recombinase" evidence="2">
    <location>
        <begin position="356"/>
        <end position="551"/>
    </location>
</feature>
<dbReference type="PROSITE" id="PS51898">
    <property type="entry name" value="TYR_RECOMBINASE"/>
    <property type="match status" value="1"/>
</dbReference>
<protein>
    <submittedName>
        <fullName evidence="3">Phage integrase family protein</fullName>
    </submittedName>
</protein>
<reference evidence="3 4" key="1">
    <citation type="journal article" date="2015" name="Genome Announc.">
        <title>Complete genome sequences for 35 biothreat assay-relevant bacillus species.</title>
        <authorList>
            <person name="Johnson S.L."/>
            <person name="Daligault H.E."/>
            <person name="Davenport K.W."/>
            <person name="Jaissle J."/>
            <person name="Frey K.G."/>
            <person name="Ladner J.T."/>
            <person name="Broomall S.M."/>
            <person name="Bishop-Lilly K.A."/>
            <person name="Bruce D.C."/>
            <person name="Gibbons H.S."/>
            <person name="Coyne S.R."/>
            <person name="Lo C.C."/>
            <person name="Meincke L."/>
            <person name="Munk A.C."/>
            <person name="Koroleva G.I."/>
            <person name="Rosenzweig C.N."/>
            <person name="Palacios G.F."/>
            <person name="Redden C.L."/>
            <person name="Minogue T.D."/>
            <person name="Chain P.S."/>
        </authorList>
    </citation>
    <scope>NUCLEOTIDE SEQUENCE [LARGE SCALE GENOMIC DNA]</scope>
    <source>
        <strain evidence="3 4">03BB108</strain>
    </source>
</reference>
<gene>
    <name evidence="3" type="ORF">AK40_5072</name>
</gene>
<evidence type="ECO:0000256" key="1">
    <source>
        <dbReference type="ARBA" id="ARBA00023172"/>
    </source>
</evidence>
<organism evidence="3 4">
    <name type="scientific">Bacillus cereus 03BB108</name>
    <dbReference type="NCBI Taxonomy" id="451709"/>
    <lineage>
        <taxon>Bacteria</taxon>
        <taxon>Bacillati</taxon>
        <taxon>Bacillota</taxon>
        <taxon>Bacilli</taxon>
        <taxon>Bacillales</taxon>
        <taxon>Bacillaceae</taxon>
        <taxon>Bacillus</taxon>
        <taxon>Bacillus cereus group</taxon>
    </lineage>
</organism>
<evidence type="ECO:0000313" key="4">
    <source>
        <dbReference type="Proteomes" id="UP000031861"/>
    </source>
</evidence>
<dbReference type="Pfam" id="PF00589">
    <property type="entry name" value="Phage_integrase"/>
    <property type="match status" value="1"/>
</dbReference>
<keyword evidence="1" id="KW-0233">DNA recombination</keyword>
<name>A0AAN0SVY2_BACCE</name>
<dbReference type="GO" id="GO:0015074">
    <property type="term" value="P:DNA integration"/>
    <property type="evidence" value="ECO:0007669"/>
    <property type="project" value="InterPro"/>
</dbReference>
<dbReference type="GO" id="GO:0003677">
    <property type="term" value="F:DNA binding"/>
    <property type="evidence" value="ECO:0007669"/>
    <property type="project" value="InterPro"/>
</dbReference>
<dbReference type="AlphaFoldDB" id="A0AAN0SVY2"/>
<dbReference type="InterPro" id="IPR050090">
    <property type="entry name" value="Tyrosine_recombinase_XerCD"/>
</dbReference>
<dbReference type="PANTHER" id="PTHR30349:SF64">
    <property type="entry name" value="PROPHAGE INTEGRASE INTD-RELATED"/>
    <property type="match status" value="1"/>
</dbReference>
<dbReference type="PANTHER" id="PTHR30349">
    <property type="entry name" value="PHAGE INTEGRASE-RELATED"/>
    <property type="match status" value="1"/>
</dbReference>
<evidence type="ECO:0000259" key="2">
    <source>
        <dbReference type="PROSITE" id="PS51898"/>
    </source>
</evidence>
<dbReference type="EMBL" id="CP009641">
    <property type="protein sequence ID" value="AJI10926.1"/>
    <property type="molecule type" value="Genomic_DNA"/>
</dbReference>
<dbReference type="InterPro" id="IPR011010">
    <property type="entry name" value="DNA_brk_join_enz"/>
</dbReference>
<dbReference type="GO" id="GO:0006310">
    <property type="term" value="P:DNA recombination"/>
    <property type="evidence" value="ECO:0007669"/>
    <property type="project" value="UniProtKB-KW"/>
</dbReference>
<dbReference type="Gene3D" id="1.10.443.10">
    <property type="entry name" value="Intergrase catalytic core"/>
    <property type="match status" value="1"/>
</dbReference>